<evidence type="ECO:0000313" key="4">
    <source>
        <dbReference type="Proteomes" id="UP000027456"/>
    </source>
</evidence>
<dbReference type="Gene3D" id="1.20.140.150">
    <property type="match status" value="1"/>
</dbReference>
<dbReference type="EMBL" id="AZST01000065">
    <property type="protein sequence ID" value="KEP53306.1"/>
    <property type="molecule type" value="Genomic_DNA"/>
</dbReference>
<dbReference type="GO" id="GO:0031505">
    <property type="term" value="P:fungal-type cell wall organization"/>
    <property type="evidence" value="ECO:0007669"/>
    <property type="project" value="TreeGrafter"/>
</dbReference>
<sequence>MRGEVCIGGASALSFISLLLLIFAHVGQINTDTVPRQVALVTVNMTGYARGLQGATGDPTPGLFTNDSTAPLGQEVGLRNIYSWGFYKYCAYTEKPLGQCANQTFGFPFRPFDTILNDTPEVYQIQTRYVLPQASAFTDSTYLADYTRAGFWLVFLGTLAAGIAFLSGLYKSTMTFMISTVFSMFGAGCLLIGASILTSVLNKAKSINNYTVADGTPLGIVVSTGSALSLVWAGFVLLFLSMGPYLVSCSTYRK</sequence>
<dbReference type="OrthoDB" id="3349852at2759"/>
<comment type="caution">
    <text evidence="3">The sequence shown here is derived from an EMBL/GenBank/DDBJ whole genome shotgun (WGS) entry which is preliminary data.</text>
</comment>
<dbReference type="Proteomes" id="UP000027456">
    <property type="component" value="Unassembled WGS sequence"/>
</dbReference>
<dbReference type="AlphaFoldDB" id="A0A074S1V7"/>
<gene>
    <name evidence="3" type="ORF">V565_032370</name>
</gene>
<dbReference type="PANTHER" id="PTHR28019:SF2">
    <property type="entry name" value="CELL MEMBRANE PROTEIN YLR413W-RELATED"/>
    <property type="match status" value="1"/>
</dbReference>
<feature type="transmembrane region" description="Helical" evidence="1">
    <location>
        <begin position="176"/>
        <end position="198"/>
    </location>
</feature>
<feature type="transmembrane region" description="Helical" evidence="1">
    <location>
        <begin position="218"/>
        <end position="247"/>
    </location>
</feature>
<feature type="transmembrane region" description="Helical" evidence="1">
    <location>
        <begin position="149"/>
        <end position="169"/>
    </location>
</feature>
<feature type="chain" id="PRO_5001698457" evidence="2">
    <location>
        <begin position="32"/>
        <end position="254"/>
    </location>
</feature>
<keyword evidence="2" id="KW-0732">Signal</keyword>
<evidence type="ECO:0000256" key="1">
    <source>
        <dbReference type="SAM" id="Phobius"/>
    </source>
</evidence>
<name>A0A074S1V7_9AGAM</name>
<protein>
    <submittedName>
        <fullName evidence="3">SUR7/PalI family protein</fullName>
    </submittedName>
</protein>
<organism evidence="3 4">
    <name type="scientific">Rhizoctonia solani 123E</name>
    <dbReference type="NCBI Taxonomy" id="1423351"/>
    <lineage>
        <taxon>Eukaryota</taxon>
        <taxon>Fungi</taxon>
        <taxon>Dikarya</taxon>
        <taxon>Basidiomycota</taxon>
        <taxon>Agaricomycotina</taxon>
        <taxon>Agaricomycetes</taxon>
        <taxon>Cantharellales</taxon>
        <taxon>Ceratobasidiaceae</taxon>
        <taxon>Rhizoctonia</taxon>
    </lineage>
</organism>
<dbReference type="GO" id="GO:0051285">
    <property type="term" value="C:cell cortex of cell tip"/>
    <property type="evidence" value="ECO:0007669"/>
    <property type="project" value="TreeGrafter"/>
</dbReference>
<keyword evidence="1" id="KW-0812">Transmembrane</keyword>
<dbReference type="STRING" id="1423351.A0A074S1V7"/>
<evidence type="ECO:0000256" key="2">
    <source>
        <dbReference type="SAM" id="SignalP"/>
    </source>
</evidence>
<dbReference type="InterPro" id="IPR009571">
    <property type="entry name" value="SUR7/Rim9-like_fungi"/>
</dbReference>
<reference evidence="3 4" key="1">
    <citation type="submission" date="2013-12" db="EMBL/GenBank/DDBJ databases">
        <authorList>
            <person name="Cubeta M."/>
            <person name="Pakala S."/>
            <person name="Fedorova N."/>
            <person name="Thomas E."/>
            <person name="Dean R."/>
            <person name="Jabaji S."/>
            <person name="Neate S."/>
            <person name="Toda T."/>
            <person name="Tavantzis S."/>
            <person name="Vilgalys R."/>
            <person name="Bharathan N."/>
            <person name="Pakala S."/>
            <person name="Losada L.S."/>
            <person name="Zafar N."/>
            <person name="Nierman W."/>
        </authorList>
    </citation>
    <scope>NUCLEOTIDE SEQUENCE [LARGE SCALE GENOMIC DNA]</scope>
    <source>
        <strain evidence="3 4">123E</strain>
    </source>
</reference>
<evidence type="ECO:0000313" key="3">
    <source>
        <dbReference type="EMBL" id="KEP53306.1"/>
    </source>
</evidence>
<proteinExistence type="predicted"/>
<keyword evidence="4" id="KW-1185">Reference proteome</keyword>
<accession>A0A074S1V7</accession>
<dbReference type="GO" id="GO:0005886">
    <property type="term" value="C:plasma membrane"/>
    <property type="evidence" value="ECO:0007669"/>
    <property type="project" value="InterPro"/>
</dbReference>
<keyword evidence="1" id="KW-1133">Transmembrane helix</keyword>
<feature type="signal peptide" evidence="2">
    <location>
        <begin position="1"/>
        <end position="31"/>
    </location>
</feature>
<dbReference type="InterPro" id="IPR052413">
    <property type="entry name" value="SUR7_domain"/>
</dbReference>
<dbReference type="HOGENOM" id="CLU_094315_0_0_1"/>
<dbReference type="Pfam" id="PF06687">
    <property type="entry name" value="SUR7"/>
    <property type="match status" value="1"/>
</dbReference>
<keyword evidence="1" id="KW-0472">Membrane</keyword>
<dbReference type="PANTHER" id="PTHR28019">
    <property type="entry name" value="CELL MEMBRANE PROTEIN YLR413W-RELATED"/>
    <property type="match status" value="1"/>
</dbReference>